<accession>A0A9P4YRD8</accession>
<dbReference type="Pfam" id="PF01876">
    <property type="entry name" value="RNase_P_p30"/>
    <property type="match status" value="1"/>
</dbReference>
<feature type="compositionally biased region" description="Polar residues" evidence="4">
    <location>
        <begin position="265"/>
        <end position="277"/>
    </location>
</feature>
<feature type="region of interest" description="Disordered" evidence="4">
    <location>
        <begin position="249"/>
        <end position="318"/>
    </location>
</feature>
<comment type="caution">
    <text evidence="5">The sequence shown here is derived from an EMBL/GenBank/DDBJ whole genome shotgun (WGS) entry which is preliminary data.</text>
</comment>
<gene>
    <name evidence="5" type="ORF">GMORB2_1557</name>
</gene>
<dbReference type="PANTHER" id="PTHR13031:SF0">
    <property type="entry name" value="RIBONUCLEASE P PROTEIN SUBUNIT P30"/>
    <property type="match status" value="1"/>
</dbReference>
<proteinExistence type="inferred from homology"/>
<feature type="region of interest" description="Disordered" evidence="4">
    <location>
        <begin position="39"/>
        <end position="68"/>
    </location>
</feature>
<dbReference type="Proteomes" id="UP000749293">
    <property type="component" value="Unassembled WGS sequence"/>
</dbReference>
<evidence type="ECO:0000256" key="1">
    <source>
        <dbReference type="ARBA" id="ARBA00004123"/>
    </source>
</evidence>
<name>A0A9P4YRD8_9HYPO</name>
<dbReference type="PANTHER" id="PTHR13031">
    <property type="entry name" value="RIBONUCLEASE P SUBUNIT P30"/>
    <property type="match status" value="1"/>
</dbReference>
<dbReference type="GeneID" id="55967787"/>
<evidence type="ECO:0000256" key="2">
    <source>
        <dbReference type="ARBA" id="ARBA00007331"/>
    </source>
</evidence>
<evidence type="ECO:0000313" key="6">
    <source>
        <dbReference type="Proteomes" id="UP000749293"/>
    </source>
</evidence>
<dbReference type="GO" id="GO:0005655">
    <property type="term" value="C:nucleolar ribonuclease P complex"/>
    <property type="evidence" value="ECO:0007669"/>
    <property type="project" value="TreeGrafter"/>
</dbReference>
<comment type="similarity">
    <text evidence="2">Belongs to the eukaryotic/archaeal RNase P protein component 3 family.</text>
</comment>
<reference evidence="5" key="1">
    <citation type="submission" date="2020-03" db="EMBL/GenBank/DDBJ databases">
        <title>Site-based positive gene gene selection in Geosmithia morbida across the United States reveals a broad range of putative effectors and factors for local host and environmental adapation.</title>
        <authorList>
            <person name="Onufrak A."/>
            <person name="Murdoch R.W."/>
            <person name="Gazis R."/>
            <person name="Huff M."/>
            <person name="Staton M."/>
            <person name="Klingeman W."/>
            <person name="Hadziabdic D."/>
        </authorList>
    </citation>
    <scope>NUCLEOTIDE SEQUENCE</scope>
    <source>
        <strain evidence="5">1262</strain>
    </source>
</reference>
<dbReference type="GO" id="GO:0008033">
    <property type="term" value="P:tRNA processing"/>
    <property type="evidence" value="ECO:0007669"/>
    <property type="project" value="UniProtKB-KW"/>
</dbReference>
<dbReference type="AlphaFoldDB" id="A0A9P4YRD8"/>
<sequence length="318" mass="33927">MLYDLNIPWSPQTTRDQLIQTLTLASSLGYGTVALNHTFTQAPPSNPTAPFPKDIPDPSTGSGGSGRRFPNVLRRATLPLSDPSSSNYRLQTLVKAYDILAVRPQTERAFSNACLTLDVPLISLDMTQQLPFFLKPKTCMAAVSRGLRFEVCYAQALSPSADHRARASFIANTTALVRATRGRGIVVSSEATGPLTLRAPADVANLLSVWGLPAEKGMESLGAVPRSVVVNEGIKRSGFRGVVNIVHTVPAPPPPASKNKDATVAGTTPSSEQAQTGNNNNSSSSSSKSKKQKRKGDQTQSGNGPHNKKMRVVPREAT</sequence>
<dbReference type="InterPro" id="IPR016195">
    <property type="entry name" value="Pol/histidinol_Pase-like"/>
</dbReference>
<dbReference type="OrthoDB" id="17948at2759"/>
<evidence type="ECO:0000256" key="3">
    <source>
        <dbReference type="ARBA" id="ARBA00022694"/>
    </source>
</evidence>
<dbReference type="Gene3D" id="3.20.20.140">
    <property type="entry name" value="Metal-dependent hydrolases"/>
    <property type="match status" value="1"/>
</dbReference>
<organism evidence="5 6">
    <name type="scientific">Geosmithia morbida</name>
    <dbReference type="NCBI Taxonomy" id="1094350"/>
    <lineage>
        <taxon>Eukaryota</taxon>
        <taxon>Fungi</taxon>
        <taxon>Dikarya</taxon>
        <taxon>Ascomycota</taxon>
        <taxon>Pezizomycotina</taxon>
        <taxon>Sordariomycetes</taxon>
        <taxon>Hypocreomycetidae</taxon>
        <taxon>Hypocreales</taxon>
        <taxon>Bionectriaceae</taxon>
        <taxon>Geosmithia</taxon>
    </lineage>
</organism>
<comment type="subcellular location">
    <subcellularLocation>
        <location evidence="1">Nucleus</location>
    </subcellularLocation>
</comment>
<dbReference type="RefSeq" id="XP_035320370.1">
    <property type="nucleotide sequence ID" value="XM_035463539.1"/>
</dbReference>
<evidence type="ECO:0000313" key="5">
    <source>
        <dbReference type="EMBL" id="KAF4121718.1"/>
    </source>
</evidence>
<feature type="compositionally biased region" description="Low complexity" evidence="4">
    <location>
        <begin position="278"/>
        <end position="287"/>
    </location>
</feature>
<evidence type="ECO:0000256" key="4">
    <source>
        <dbReference type="SAM" id="MobiDB-lite"/>
    </source>
</evidence>
<dbReference type="GO" id="GO:0003723">
    <property type="term" value="F:RNA binding"/>
    <property type="evidence" value="ECO:0007669"/>
    <property type="project" value="TreeGrafter"/>
</dbReference>
<dbReference type="EMBL" id="JAANYQ010000011">
    <property type="protein sequence ID" value="KAF4121718.1"/>
    <property type="molecule type" value="Genomic_DNA"/>
</dbReference>
<dbReference type="InterPro" id="IPR002738">
    <property type="entry name" value="RNase_P_p30"/>
</dbReference>
<keyword evidence="6" id="KW-1185">Reference proteome</keyword>
<dbReference type="SUPFAM" id="SSF89550">
    <property type="entry name" value="PHP domain-like"/>
    <property type="match status" value="1"/>
</dbReference>
<keyword evidence="3" id="KW-0819">tRNA processing</keyword>
<protein>
    <submittedName>
        <fullName evidence="5">Ribonuclease P/MRP protein subunit RPP1</fullName>
    </submittedName>
</protein>